<keyword evidence="2 6" id="KW-0812">Transmembrane</keyword>
<proteinExistence type="predicted"/>
<evidence type="ECO:0000256" key="2">
    <source>
        <dbReference type="ARBA" id="ARBA00022692"/>
    </source>
</evidence>
<dbReference type="GO" id="GO:0016787">
    <property type="term" value="F:hydrolase activity"/>
    <property type="evidence" value="ECO:0007669"/>
    <property type="project" value="InterPro"/>
</dbReference>
<dbReference type="InterPro" id="IPR039542">
    <property type="entry name" value="Erv_N"/>
</dbReference>
<dbReference type="EMBL" id="LSRX01001247">
    <property type="protein sequence ID" value="OLP81820.1"/>
    <property type="molecule type" value="Genomic_DNA"/>
</dbReference>
<keyword evidence="3 6" id="KW-1133">Transmembrane helix</keyword>
<dbReference type="SUPFAM" id="SSF53474">
    <property type="entry name" value="alpha/beta-Hydrolases"/>
    <property type="match status" value="1"/>
</dbReference>
<dbReference type="Pfam" id="PF00085">
    <property type="entry name" value="Thioredoxin"/>
    <property type="match status" value="1"/>
</dbReference>
<dbReference type="NCBIfam" id="TIGR00976">
    <property type="entry name" value="CocE_NonD"/>
    <property type="match status" value="1"/>
</dbReference>
<evidence type="ECO:0000256" key="5">
    <source>
        <dbReference type="SAM" id="MobiDB-lite"/>
    </source>
</evidence>
<feature type="transmembrane region" description="Helical" evidence="6">
    <location>
        <begin position="506"/>
        <end position="532"/>
    </location>
</feature>
<evidence type="ECO:0000259" key="7">
    <source>
        <dbReference type="PROSITE" id="PS51352"/>
    </source>
</evidence>
<feature type="domain" description="Thioredoxin" evidence="7">
    <location>
        <begin position="137"/>
        <end position="274"/>
    </location>
</feature>
<dbReference type="InterPro" id="IPR005674">
    <property type="entry name" value="CocE/Ser_esterase"/>
</dbReference>
<gene>
    <name evidence="8" type="ORF">AK812_SmicGene37591</name>
</gene>
<evidence type="ECO:0000256" key="3">
    <source>
        <dbReference type="ARBA" id="ARBA00022989"/>
    </source>
</evidence>
<dbReference type="InterPro" id="IPR029058">
    <property type="entry name" value="AB_hydrolase_fold"/>
</dbReference>
<comment type="caution">
    <text evidence="8">The sequence shown here is derived from an EMBL/GenBank/DDBJ whole genome shotgun (WGS) entry which is preliminary data.</text>
</comment>
<name>A0A1Q9CFW1_SYMMI</name>
<accession>A0A1Q9CFW1</accession>
<evidence type="ECO:0000256" key="6">
    <source>
        <dbReference type="SAM" id="Phobius"/>
    </source>
</evidence>
<dbReference type="PROSITE" id="PS51352">
    <property type="entry name" value="THIOREDOXIN_2"/>
    <property type="match status" value="1"/>
</dbReference>
<dbReference type="AlphaFoldDB" id="A0A1Q9CFW1"/>
<dbReference type="CDD" id="cd02961">
    <property type="entry name" value="PDI_a_family"/>
    <property type="match status" value="1"/>
</dbReference>
<dbReference type="PANTHER" id="PTHR10984:SF37">
    <property type="entry name" value="PROTEIN DISULFIDE-ISOMERASE 5-3"/>
    <property type="match status" value="1"/>
</dbReference>
<dbReference type="SUPFAM" id="SSF52833">
    <property type="entry name" value="Thioredoxin-like"/>
    <property type="match status" value="1"/>
</dbReference>
<feature type="region of interest" description="Disordered" evidence="5">
    <location>
        <begin position="537"/>
        <end position="582"/>
    </location>
</feature>
<dbReference type="Pfam" id="PF07970">
    <property type="entry name" value="COPIIcoated_ERV"/>
    <property type="match status" value="1"/>
</dbReference>
<dbReference type="Proteomes" id="UP000186817">
    <property type="component" value="Unassembled WGS sequence"/>
</dbReference>
<organism evidence="8 9">
    <name type="scientific">Symbiodinium microadriaticum</name>
    <name type="common">Dinoflagellate</name>
    <name type="synonym">Zooxanthella microadriatica</name>
    <dbReference type="NCBI Taxonomy" id="2951"/>
    <lineage>
        <taxon>Eukaryota</taxon>
        <taxon>Sar</taxon>
        <taxon>Alveolata</taxon>
        <taxon>Dinophyceae</taxon>
        <taxon>Suessiales</taxon>
        <taxon>Symbiodiniaceae</taxon>
        <taxon>Symbiodinium</taxon>
    </lineage>
</organism>
<feature type="compositionally biased region" description="Basic and acidic residues" evidence="5">
    <location>
        <begin position="544"/>
        <end position="561"/>
    </location>
</feature>
<feature type="compositionally biased region" description="Basic and acidic residues" evidence="5">
    <location>
        <begin position="129"/>
        <end position="141"/>
    </location>
</feature>
<dbReference type="Gene3D" id="3.40.50.1820">
    <property type="entry name" value="alpha/beta hydrolase"/>
    <property type="match status" value="1"/>
</dbReference>
<reference evidence="8 9" key="1">
    <citation type="submission" date="2016-02" db="EMBL/GenBank/DDBJ databases">
        <title>Genome analysis of coral dinoflagellate symbionts highlights evolutionary adaptations to a symbiotic lifestyle.</title>
        <authorList>
            <person name="Aranda M."/>
            <person name="Li Y."/>
            <person name="Liew Y.J."/>
            <person name="Baumgarten S."/>
            <person name="Simakov O."/>
            <person name="Wilson M."/>
            <person name="Piel J."/>
            <person name="Ashoor H."/>
            <person name="Bougouffa S."/>
            <person name="Bajic V.B."/>
            <person name="Ryu T."/>
            <person name="Ravasi T."/>
            <person name="Bayer T."/>
            <person name="Micklem G."/>
            <person name="Kim H."/>
            <person name="Bhak J."/>
            <person name="Lajeunesse T.C."/>
            <person name="Voolstra C.R."/>
        </authorList>
    </citation>
    <scope>NUCLEOTIDE SEQUENCE [LARGE SCALE GENOMIC DNA]</scope>
    <source>
        <strain evidence="8 9">CCMP2467</strain>
    </source>
</reference>
<feature type="region of interest" description="Disordered" evidence="5">
    <location>
        <begin position="125"/>
        <end position="152"/>
    </location>
</feature>
<dbReference type="InterPro" id="IPR012936">
    <property type="entry name" value="Erv_C"/>
</dbReference>
<evidence type="ECO:0000256" key="4">
    <source>
        <dbReference type="ARBA" id="ARBA00023136"/>
    </source>
</evidence>
<keyword evidence="9" id="KW-1185">Reference proteome</keyword>
<dbReference type="GO" id="GO:0016020">
    <property type="term" value="C:membrane"/>
    <property type="evidence" value="ECO:0007669"/>
    <property type="project" value="UniProtKB-SubCell"/>
</dbReference>
<dbReference type="GO" id="GO:0005783">
    <property type="term" value="C:endoplasmic reticulum"/>
    <property type="evidence" value="ECO:0007669"/>
    <property type="project" value="TreeGrafter"/>
</dbReference>
<dbReference type="InterPro" id="IPR045888">
    <property type="entry name" value="Erv"/>
</dbReference>
<protein>
    <submittedName>
        <fullName evidence="8">Putative serine esterase</fullName>
    </submittedName>
</protein>
<evidence type="ECO:0000313" key="9">
    <source>
        <dbReference type="Proteomes" id="UP000186817"/>
    </source>
</evidence>
<dbReference type="Pfam" id="PF02129">
    <property type="entry name" value="Peptidase_S15"/>
    <property type="match status" value="1"/>
</dbReference>
<dbReference type="InterPro" id="IPR013766">
    <property type="entry name" value="Thioredoxin_domain"/>
</dbReference>
<evidence type="ECO:0000256" key="1">
    <source>
        <dbReference type="ARBA" id="ARBA00004370"/>
    </source>
</evidence>
<dbReference type="GO" id="GO:0030134">
    <property type="term" value="C:COPII-coated ER to Golgi transport vesicle"/>
    <property type="evidence" value="ECO:0007669"/>
    <property type="project" value="TreeGrafter"/>
</dbReference>
<dbReference type="InterPro" id="IPR036249">
    <property type="entry name" value="Thioredoxin-like_sf"/>
</dbReference>
<feature type="transmembrane region" description="Helical" evidence="6">
    <location>
        <begin position="20"/>
        <end position="42"/>
    </location>
</feature>
<dbReference type="OrthoDB" id="416441at2759"/>
<comment type="subcellular location">
    <subcellularLocation>
        <location evidence="1">Membrane</location>
    </subcellularLocation>
</comment>
<dbReference type="Gene3D" id="3.40.30.10">
    <property type="entry name" value="Glutaredoxin"/>
    <property type="match status" value="1"/>
</dbReference>
<sequence length="798" mass="89158">MLTSSHAARWLPRDVVEASQIGGAWTLIAYVIMLVVFLLELASFMSPGYTTMMALDKTGSGLLQINFDVDVHDIECRNLQVVVYSQNGKERLDVLGEEFWLRSIDAAGKTFGVWIKPQEYQWQEPEEDGHDKAMQKVRQEDGAEEIDADWSSSHDGFKHKSFEHVIQGHDFTFINFFAGWCSHCQKFAPEWDQIAEKVHGKGDAPGMKFRDKDGIERPIRLIKLNCVDFKETCAEKGIDAYPTLRLYKADGSFTVYDGRRGEAEIIRWLEKMAKMRGYGWAKHHETFERGCNARGRLQVPRVPGHLELMAGGGDQNLNPRMTNVSHTIKHLSFSDAQDDAYSRKTPLLAARLLQQGWKHFPGDVTRNLAPLDARKFVTSGFHQAYIHDLKVVSTVAGTETTYQFQHLARISKLPEAAIPQAQFHYDLEPFSIEVKTDEKRWYDFGTSLCAVLGGAFVVFRSARSPLAKIFAMTETLLQSAAAAGDVSPDRLGPARKARRISTAGDVAAVTVLFFGGIIGVVCLPVLAVAHAVQRWKQRRKQQRTRAEEESDPDHAQDDDARWPFAAGGGKPGKASELPAGTSRHTGYVTMSDGVRIAVDVLLPACAQGADGTLLPVPTVVHTARYWRAFELRWPLRELLNRGEPWDFLLGPWKAEFVRSGFAVVSADVRGAGASGGVQSVVWSERETQDTLELIDFIVGSDSSRQRQPWSDGQVALFGVSYDAGAAVRAAAQQHPAVKALVSSFLFGDIWRELFPGGVMNRWFLQHWCDVNSFKTQSIGTRMKNEEEEEELHDNQCCK</sequence>
<evidence type="ECO:0000313" key="8">
    <source>
        <dbReference type="EMBL" id="OLP81820.1"/>
    </source>
</evidence>
<keyword evidence="4 6" id="KW-0472">Membrane</keyword>
<dbReference type="Pfam" id="PF13850">
    <property type="entry name" value="ERGIC_N"/>
    <property type="match status" value="1"/>
</dbReference>
<dbReference type="InterPro" id="IPR000383">
    <property type="entry name" value="Xaa-Pro-like_dom"/>
</dbReference>
<dbReference type="PANTHER" id="PTHR10984">
    <property type="entry name" value="ENDOPLASMIC RETICULUM-GOLGI INTERMEDIATE COMPARTMENT PROTEIN"/>
    <property type="match status" value="1"/>
</dbReference>